<dbReference type="AlphaFoldDB" id="A0A6C0BJ49"/>
<dbReference type="GO" id="GO:0005506">
    <property type="term" value="F:iron ion binding"/>
    <property type="evidence" value="ECO:0007669"/>
    <property type="project" value="InterPro"/>
</dbReference>
<keyword evidence="1" id="KW-0812">Transmembrane</keyword>
<accession>A0A6C0BJ49</accession>
<feature type="transmembrane region" description="Helical" evidence="1">
    <location>
        <begin position="20"/>
        <end position="41"/>
    </location>
</feature>
<dbReference type="GO" id="GO:0008610">
    <property type="term" value="P:lipid biosynthetic process"/>
    <property type="evidence" value="ECO:0007669"/>
    <property type="project" value="InterPro"/>
</dbReference>
<evidence type="ECO:0000259" key="2">
    <source>
        <dbReference type="Pfam" id="PF04116"/>
    </source>
</evidence>
<feature type="domain" description="Fatty acid hydroxylase" evidence="2">
    <location>
        <begin position="2"/>
        <end position="103"/>
    </location>
</feature>
<keyword evidence="1" id="KW-0472">Membrane</keyword>
<proteinExistence type="predicted"/>
<evidence type="ECO:0000313" key="3">
    <source>
        <dbReference type="EMBL" id="QHS91771.1"/>
    </source>
</evidence>
<sequence length="118" mass="14086">MYEHHKLHHSKIVPRAPDTYLASSVETIFQGVGVFFPTIYLQVKESYTVPFEYLILALFLINVRGMMAHDHRFVWLIGNHHLLHHKYNNCNYGQFWIDYLLGTCHPKKEEYRYGIIYT</sequence>
<organism evidence="3">
    <name type="scientific">viral metagenome</name>
    <dbReference type="NCBI Taxonomy" id="1070528"/>
    <lineage>
        <taxon>unclassified sequences</taxon>
        <taxon>metagenomes</taxon>
        <taxon>organismal metagenomes</taxon>
    </lineage>
</organism>
<feature type="transmembrane region" description="Helical" evidence="1">
    <location>
        <begin position="47"/>
        <end position="63"/>
    </location>
</feature>
<dbReference type="Pfam" id="PF04116">
    <property type="entry name" value="FA_hydroxylase"/>
    <property type="match status" value="1"/>
</dbReference>
<evidence type="ECO:0000256" key="1">
    <source>
        <dbReference type="SAM" id="Phobius"/>
    </source>
</evidence>
<dbReference type="EMBL" id="MN739163">
    <property type="protein sequence ID" value="QHS91771.1"/>
    <property type="molecule type" value="Genomic_DNA"/>
</dbReference>
<protein>
    <recommendedName>
        <fullName evidence="2">Fatty acid hydroxylase domain-containing protein</fullName>
    </recommendedName>
</protein>
<reference evidence="3" key="1">
    <citation type="journal article" date="2020" name="Nature">
        <title>Giant virus diversity and host interactions through global metagenomics.</title>
        <authorList>
            <person name="Schulz F."/>
            <person name="Roux S."/>
            <person name="Paez-Espino D."/>
            <person name="Jungbluth S."/>
            <person name="Walsh D.A."/>
            <person name="Denef V.J."/>
            <person name="McMahon K.D."/>
            <person name="Konstantinidis K.T."/>
            <person name="Eloe-Fadrosh E.A."/>
            <person name="Kyrpides N.C."/>
            <person name="Woyke T."/>
        </authorList>
    </citation>
    <scope>NUCLEOTIDE SEQUENCE</scope>
    <source>
        <strain evidence="3">GVMAG-M-3300013006-15</strain>
    </source>
</reference>
<name>A0A6C0BJ49_9ZZZZ</name>
<dbReference type="GO" id="GO:0016491">
    <property type="term" value="F:oxidoreductase activity"/>
    <property type="evidence" value="ECO:0007669"/>
    <property type="project" value="InterPro"/>
</dbReference>
<dbReference type="InterPro" id="IPR006694">
    <property type="entry name" value="Fatty_acid_hydroxylase"/>
</dbReference>
<keyword evidence="1" id="KW-1133">Transmembrane helix</keyword>